<name>A0A437M8W8_9SPHN</name>
<dbReference type="OrthoDB" id="4759936at2"/>
<dbReference type="InterPro" id="IPR036291">
    <property type="entry name" value="NAD(P)-bd_dom_sf"/>
</dbReference>
<protein>
    <recommendedName>
        <fullName evidence="1">2,4-diaminopentanoate dehydrogenase C-terminal domain-containing protein</fullName>
    </recommendedName>
</protein>
<dbReference type="RefSeq" id="WP_127743198.1">
    <property type="nucleotide sequence ID" value="NZ_SACN01000001.1"/>
</dbReference>
<dbReference type="AlphaFoldDB" id="A0A437M8W8"/>
<gene>
    <name evidence="2" type="ORF">EOD43_09265</name>
</gene>
<dbReference type="InterPro" id="IPR045760">
    <property type="entry name" value="DAP_DH_C"/>
</dbReference>
<feature type="domain" description="2,4-diaminopentanoate dehydrogenase C-terminal" evidence="1">
    <location>
        <begin position="205"/>
        <end position="333"/>
    </location>
</feature>
<accession>A0A437M8W8</accession>
<dbReference type="EMBL" id="SACN01000001">
    <property type="protein sequence ID" value="RVT94026.1"/>
    <property type="molecule type" value="Genomic_DNA"/>
</dbReference>
<dbReference type="SUPFAM" id="SSF51735">
    <property type="entry name" value="NAD(P)-binding Rossmann-fold domains"/>
    <property type="match status" value="1"/>
</dbReference>
<sequence length="344" mass="36691">MAIKVVQWGTGTAGLRALRCLLNNPALELVGLYVARPERAGRDAGSFVDMPDTGVITTNSLDELLAIEADCLVYMGSFARGGFGDIIPFLEAGRNVVTPTLFELLTPQDAPADILATIDAACKKGNSSFFSTGASPGFCTDFFPTSMLGIVDEIREIRVQEIADYGSYPVIEVAHTWGFGAQPGDPIPLLEGDGVEKNWHSIPRDIGRRIGVEIEEIRIVHDVAIAKKDVPAAFFTIPKGTVCGLRFEVQGLVGGKPLVILEHVNYCDLDSMPDHWPRPNAANCNLAYRTVVKGRPNLEAEITLDYPVAGVRAVNAIPAIVAAPAGVVAGSDVAPLNSGNVKLD</sequence>
<dbReference type="CDD" id="cd24146">
    <property type="entry name" value="nat-AmDH_N_like"/>
    <property type="match status" value="1"/>
</dbReference>
<proteinExistence type="predicted"/>
<evidence type="ECO:0000259" key="1">
    <source>
        <dbReference type="Pfam" id="PF19328"/>
    </source>
</evidence>
<keyword evidence="3" id="KW-1185">Reference proteome</keyword>
<dbReference type="Pfam" id="PF19328">
    <property type="entry name" value="DAP_DH_C"/>
    <property type="match status" value="1"/>
</dbReference>
<evidence type="ECO:0000313" key="3">
    <source>
        <dbReference type="Proteomes" id="UP000282971"/>
    </source>
</evidence>
<evidence type="ECO:0000313" key="2">
    <source>
        <dbReference type="EMBL" id="RVT94026.1"/>
    </source>
</evidence>
<comment type="caution">
    <text evidence="2">The sequence shown here is derived from an EMBL/GenBank/DDBJ whole genome shotgun (WGS) entry which is preliminary data.</text>
</comment>
<dbReference type="Gene3D" id="3.40.50.720">
    <property type="entry name" value="NAD(P)-binding Rossmann-like Domain"/>
    <property type="match status" value="1"/>
</dbReference>
<dbReference type="Proteomes" id="UP000282971">
    <property type="component" value="Unassembled WGS sequence"/>
</dbReference>
<reference evidence="2 3" key="1">
    <citation type="submission" date="2019-01" db="EMBL/GenBank/DDBJ databases">
        <authorList>
            <person name="Chen W.-M."/>
        </authorList>
    </citation>
    <scope>NUCLEOTIDE SEQUENCE [LARGE SCALE GENOMIC DNA]</scope>
    <source>
        <strain evidence="2 3">CCP-7</strain>
    </source>
</reference>
<organism evidence="2 3">
    <name type="scientific">Sphingomonas crocodyli</name>
    <dbReference type="NCBI Taxonomy" id="1979270"/>
    <lineage>
        <taxon>Bacteria</taxon>
        <taxon>Pseudomonadati</taxon>
        <taxon>Pseudomonadota</taxon>
        <taxon>Alphaproteobacteria</taxon>
        <taxon>Sphingomonadales</taxon>
        <taxon>Sphingomonadaceae</taxon>
        <taxon>Sphingomonas</taxon>
    </lineage>
</organism>